<feature type="compositionally biased region" description="Basic and acidic residues" evidence="1">
    <location>
        <begin position="651"/>
        <end position="663"/>
    </location>
</feature>
<dbReference type="AlphaFoldDB" id="A0A395SWA8"/>
<dbReference type="Proteomes" id="UP000266152">
    <property type="component" value="Unassembled WGS sequence"/>
</dbReference>
<dbReference type="SUPFAM" id="SSF54001">
    <property type="entry name" value="Cysteine proteinases"/>
    <property type="match status" value="1"/>
</dbReference>
<feature type="region of interest" description="Disordered" evidence="1">
    <location>
        <begin position="1"/>
        <end position="24"/>
    </location>
</feature>
<sequence>MSSSSSNNTRSMQPDSPYQYTQPIPCTNGGRIPFVQARVLCEGGDGRFIDPDESTNGNCLDDIQRVYGRQPAFNQPRTNWEHWDNGNPIEIDMADSSNTLQEKLQGVVHPYYDEPGAYVKFPLHANDTKDLMKDLVNKKMVGGQSLLALARMASYGLENVVSVAHSQIQIISQTSRLNRDFKISQPALPPTYQKVECNFLCGFYSIRALRTQMYAKRFFIGIIHHGSKCQHWTSFIWDRVRGDLYHFDSFLPDQVLRTTNVAYMWRELLASCGMPYNFNIFQGPITPQEDSISCGPLCIFMIFRFLRGLVGCTGDEMRQIHGSHTLQLVGQPPTGASTAPVLLFSDWVVGLGLDRPSTHKAKAVIALNFIKAFFYHLCLEDLGVHQGSTVFYTKWRRDGTTVITRVGKAQTNSNLISWSPMSSLTGFPTEDLYTDFGGLMSIAPSFGLQKGWPHHRLIGLPTQGPGPTAIHGFTVQLKIQPNFSSMPPHLFAAFSDRGIEFDGVVPRLANVDVDPNPITIESDSDVGQSKDTGKGKAVPSRLPSTQSDQVLPPAPSTPKAPTPKDSQARPYYNSFTPINKPSPGAKAPARVSPTTPVPPQPSSPALQGIPAPRLLLPKHLQDAQRASRQKSGSASNNEYRPSSKSASKVSSSEHSEFREADHSGLLDLDQMSIDTASRSSSVIDLRYGSRSPSSTSSKAAVKEPCRVPMLDEPPTIAARRIVINGLPADAALAERMARAPSGAMAMSVDFGERFRHQSGGSDRSTWRLPQGNFITFVPTGLAEPDHWDSVVFPELRQHFTAANTQAPDQLTRAQRLEARKRRLDKSG</sequence>
<reference evidence="2 3" key="1">
    <citation type="journal article" date="2018" name="PLoS Pathog.">
        <title>Evolution of structural diversity of trichothecenes, a family of toxins produced by plant pathogenic and entomopathogenic fungi.</title>
        <authorList>
            <person name="Proctor R.H."/>
            <person name="McCormick S.P."/>
            <person name="Kim H.S."/>
            <person name="Cardoza R.E."/>
            <person name="Stanley A.M."/>
            <person name="Lindo L."/>
            <person name="Kelly A."/>
            <person name="Brown D.W."/>
            <person name="Lee T."/>
            <person name="Vaughan M.M."/>
            <person name="Alexander N.J."/>
            <person name="Busman M."/>
            <person name="Gutierrez S."/>
        </authorList>
    </citation>
    <scope>NUCLEOTIDE SEQUENCE [LARGE SCALE GENOMIC DNA]</scope>
    <source>
        <strain evidence="2 3">NRRL 3299</strain>
    </source>
</reference>
<dbReference type="InterPro" id="IPR038765">
    <property type="entry name" value="Papain-like_cys_pep_sf"/>
</dbReference>
<proteinExistence type="predicted"/>
<feature type="compositionally biased region" description="Pro residues" evidence="1">
    <location>
        <begin position="552"/>
        <end position="561"/>
    </location>
</feature>
<feature type="region of interest" description="Disordered" evidence="1">
    <location>
        <begin position="510"/>
        <end position="663"/>
    </location>
</feature>
<protein>
    <submittedName>
        <fullName evidence="2">Uncharacterized protein</fullName>
    </submittedName>
</protein>
<evidence type="ECO:0000313" key="2">
    <source>
        <dbReference type="EMBL" id="RGP76771.1"/>
    </source>
</evidence>
<accession>A0A395SWA8</accession>
<name>A0A395SWA8_FUSSP</name>
<feature type="compositionally biased region" description="Polar residues" evidence="1">
    <location>
        <begin position="624"/>
        <end position="640"/>
    </location>
</feature>
<dbReference type="STRING" id="5514.A0A395SWA8"/>
<comment type="caution">
    <text evidence="2">The sequence shown here is derived from an EMBL/GenBank/DDBJ whole genome shotgun (WGS) entry which is preliminary data.</text>
</comment>
<evidence type="ECO:0000256" key="1">
    <source>
        <dbReference type="SAM" id="MobiDB-lite"/>
    </source>
</evidence>
<organism evidence="2 3">
    <name type="scientific">Fusarium sporotrichioides</name>
    <dbReference type="NCBI Taxonomy" id="5514"/>
    <lineage>
        <taxon>Eukaryota</taxon>
        <taxon>Fungi</taxon>
        <taxon>Dikarya</taxon>
        <taxon>Ascomycota</taxon>
        <taxon>Pezizomycotina</taxon>
        <taxon>Sordariomycetes</taxon>
        <taxon>Hypocreomycetidae</taxon>
        <taxon>Hypocreales</taxon>
        <taxon>Nectriaceae</taxon>
        <taxon>Fusarium</taxon>
    </lineage>
</organism>
<gene>
    <name evidence="2" type="ORF">FSPOR_4</name>
</gene>
<feature type="compositionally biased region" description="Polar residues" evidence="1">
    <location>
        <begin position="519"/>
        <end position="530"/>
    </location>
</feature>
<feature type="compositionally biased region" description="Polar residues" evidence="1">
    <location>
        <begin position="9"/>
        <end position="24"/>
    </location>
</feature>
<evidence type="ECO:0000313" key="3">
    <source>
        <dbReference type="Proteomes" id="UP000266152"/>
    </source>
</evidence>
<keyword evidence="3" id="KW-1185">Reference proteome</keyword>
<dbReference type="EMBL" id="PXOF01000001">
    <property type="protein sequence ID" value="RGP76771.1"/>
    <property type="molecule type" value="Genomic_DNA"/>
</dbReference>